<dbReference type="OrthoDB" id="2223628at2"/>
<dbReference type="NCBIfam" id="NF046040">
    <property type="entry name" value="RelB_antitoxin"/>
    <property type="match status" value="1"/>
</dbReference>
<comment type="caution">
    <text evidence="1">The sequence shown here is derived from an EMBL/GenBank/DDBJ whole genome shotgun (WGS) entry which is preliminary data.</text>
</comment>
<evidence type="ECO:0000313" key="1">
    <source>
        <dbReference type="EMBL" id="PKY88560.1"/>
    </source>
</evidence>
<proteinExistence type="predicted"/>
<dbReference type="Pfam" id="PF19807">
    <property type="entry name" value="DUF6290"/>
    <property type="match status" value="1"/>
</dbReference>
<protein>
    <submittedName>
        <fullName evidence="1">CopG family transcriptional regulator</fullName>
    </submittedName>
</protein>
<evidence type="ECO:0000313" key="2">
    <source>
        <dbReference type="Proteomes" id="UP000234384"/>
    </source>
</evidence>
<name>A0A2I1JYV6_9LACT</name>
<reference evidence="1 2" key="1">
    <citation type="submission" date="2017-12" db="EMBL/GenBank/DDBJ databases">
        <title>Phylogenetic diversity of female urinary microbiome.</title>
        <authorList>
            <person name="Thomas-White K."/>
            <person name="Wolfe A.J."/>
        </authorList>
    </citation>
    <scope>NUCLEOTIDE SEQUENCE [LARGE SCALE GENOMIC DNA]</scope>
    <source>
        <strain evidence="1 2">UMB0898</strain>
    </source>
</reference>
<dbReference type="InterPro" id="IPR046257">
    <property type="entry name" value="DUF6290"/>
</dbReference>
<gene>
    <name evidence="1" type="ORF">CYJ57_05375</name>
</gene>
<dbReference type="RefSeq" id="WP_006701983.1">
    <property type="nucleotide sequence ID" value="NZ_PKHE01000013.1"/>
</dbReference>
<sequence length="74" mass="8650">MASPISVRLDDQLNESLEKYVHAKEISKAEFIRTAILEKLENDFDVMMADQAYEEWTKAGKKVKTFEEMMEQYG</sequence>
<dbReference type="CDD" id="cd21631">
    <property type="entry name" value="RHH_CopG_NikR-like"/>
    <property type="match status" value="1"/>
</dbReference>
<dbReference type="AlphaFoldDB" id="A0A2I1JYV6"/>
<organism evidence="1 2">
    <name type="scientific">Falseniella ignava</name>
    <dbReference type="NCBI Taxonomy" id="137730"/>
    <lineage>
        <taxon>Bacteria</taxon>
        <taxon>Bacillati</taxon>
        <taxon>Bacillota</taxon>
        <taxon>Bacilli</taxon>
        <taxon>Lactobacillales</taxon>
        <taxon>Aerococcaceae</taxon>
        <taxon>Falseniella</taxon>
    </lineage>
</organism>
<dbReference type="EMBL" id="PKHE01000013">
    <property type="protein sequence ID" value="PKY88560.1"/>
    <property type="molecule type" value="Genomic_DNA"/>
</dbReference>
<accession>A0A2I1JYV6</accession>
<dbReference type="Proteomes" id="UP000234384">
    <property type="component" value="Unassembled WGS sequence"/>
</dbReference>